<dbReference type="RefSeq" id="WP_066449311.1">
    <property type="nucleotide sequence ID" value="NZ_JADMQS010000009.1"/>
</dbReference>
<proteinExistence type="predicted"/>
<keyword evidence="3" id="KW-1185">Reference proteome</keyword>
<keyword evidence="1" id="KW-1133">Transmembrane helix</keyword>
<gene>
    <name evidence="2" type="ORF">EDD60_1038</name>
</gene>
<comment type="caution">
    <text evidence="2">The sequence shown here is derived from an EMBL/GenBank/DDBJ whole genome shotgun (WGS) entry which is preliminary data.</text>
</comment>
<dbReference type="EMBL" id="SMCQ01000003">
    <property type="protein sequence ID" value="TCW01557.1"/>
    <property type="molecule type" value="Genomic_DNA"/>
</dbReference>
<sequence length="87" mass="10323">MFQNISHKIIICSYLFFFGNIIRICYKEIEHVTQLENSLSISSVMILNIIQNCFQIFLVSLMIYGIGYLFGCFEKIHYHDNISKYEK</sequence>
<reference evidence="2 3" key="1">
    <citation type="submission" date="2019-03" db="EMBL/GenBank/DDBJ databases">
        <title>Genomic Encyclopedia of Type Strains, Phase IV (KMG-IV): sequencing the most valuable type-strain genomes for metagenomic binning, comparative biology and taxonomic classification.</title>
        <authorList>
            <person name="Goeker M."/>
        </authorList>
    </citation>
    <scope>NUCLEOTIDE SEQUENCE [LARGE SCALE GENOMIC DNA]</scope>
    <source>
        <strain evidence="2 3">DSM 29487</strain>
    </source>
</reference>
<name>A0A4R3Z9M4_9FIRM</name>
<accession>A0A4R3Z9M4</accession>
<feature type="transmembrane region" description="Helical" evidence="1">
    <location>
        <begin position="6"/>
        <end position="26"/>
    </location>
</feature>
<evidence type="ECO:0000313" key="2">
    <source>
        <dbReference type="EMBL" id="TCW01557.1"/>
    </source>
</evidence>
<dbReference type="AlphaFoldDB" id="A0A4R3Z9M4"/>
<evidence type="ECO:0000313" key="3">
    <source>
        <dbReference type="Proteomes" id="UP000295515"/>
    </source>
</evidence>
<dbReference type="GeneID" id="98914498"/>
<organism evidence="2 3">
    <name type="scientific">Longibaculum muris</name>
    <dbReference type="NCBI Taxonomy" id="1796628"/>
    <lineage>
        <taxon>Bacteria</taxon>
        <taxon>Bacillati</taxon>
        <taxon>Bacillota</taxon>
        <taxon>Erysipelotrichia</taxon>
        <taxon>Erysipelotrichales</taxon>
        <taxon>Coprobacillaceae</taxon>
        <taxon>Longibaculum</taxon>
    </lineage>
</organism>
<feature type="transmembrane region" description="Helical" evidence="1">
    <location>
        <begin position="46"/>
        <end position="70"/>
    </location>
</feature>
<keyword evidence="1" id="KW-0812">Transmembrane</keyword>
<dbReference type="Proteomes" id="UP000295515">
    <property type="component" value="Unassembled WGS sequence"/>
</dbReference>
<protein>
    <submittedName>
        <fullName evidence="2">Uncharacterized protein</fullName>
    </submittedName>
</protein>
<keyword evidence="1" id="KW-0472">Membrane</keyword>
<evidence type="ECO:0000256" key="1">
    <source>
        <dbReference type="SAM" id="Phobius"/>
    </source>
</evidence>